<dbReference type="SUPFAM" id="SSF53474">
    <property type="entry name" value="alpha/beta-Hydrolases"/>
    <property type="match status" value="1"/>
</dbReference>
<organism evidence="1 2">
    <name type="scientific">Nocardia gamkensis</name>
    <dbReference type="NCBI Taxonomy" id="352869"/>
    <lineage>
        <taxon>Bacteria</taxon>
        <taxon>Bacillati</taxon>
        <taxon>Actinomycetota</taxon>
        <taxon>Actinomycetes</taxon>
        <taxon>Mycobacteriales</taxon>
        <taxon>Nocardiaceae</taxon>
        <taxon>Nocardia</taxon>
    </lineage>
</organism>
<dbReference type="InterPro" id="IPR029058">
    <property type="entry name" value="AB_hydrolase_fold"/>
</dbReference>
<dbReference type="EMBL" id="JAAXOS010000015">
    <property type="protein sequence ID" value="NKY29954.1"/>
    <property type="molecule type" value="Genomic_DNA"/>
</dbReference>
<evidence type="ECO:0000313" key="1">
    <source>
        <dbReference type="EMBL" id="NKY29954.1"/>
    </source>
</evidence>
<dbReference type="Proteomes" id="UP000540698">
    <property type="component" value="Unassembled WGS sequence"/>
</dbReference>
<comment type="caution">
    <text evidence="1">The sequence shown here is derived from an EMBL/GenBank/DDBJ whole genome shotgun (WGS) entry which is preliminary data.</text>
</comment>
<sequence length="62" mass="6759">MIGYGTDDVDVLPTDTADYGRRLQEANPGIRVTVEEYPGRDHSGAFLASLPDALAFLNAHLR</sequence>
<name>A0A7X6L8S6_9NOCA</name>
<keyword evidence="2" id="KW-1185">Reference proteome</keyword>
<evidence type="ECO:0008006" key="3">
    <source>
        <dbReference type="Google" id="ProtNLM"/>
    </source>
</evidence>
<reference evidence="1 2" key="1">
    <citation type="submission" date="2020-04" db="EMBL/GenBank/DDBJ databases">
        <title>MicrobeNet Type strains.</title>
        <authorList>
            <person name="Nicholson A.C."/>
        </authorList>
    </citation>
    <scope>NUCLEOTIDE SEQUENCE [LARGE SCALE GENOMIC DNA]</scope>
    <source>
        <strain evidence="1 2">DSM 44956</strain>
    </source>
</reference>
<dbReference type="AlphaFoldDB" id="A0A7X6L8S6"/>
<proteinExistence type="predicted"/>
<protein>
    <recommendedName>
        <fullName evidence="3">Esterase</fullName>
    </recommendedName>
</protein>
<accession>A0A7X6L8S6</accession>
<dbReference type="Gene3D" id="3.40.50.1820">
    <property type="entry name" value="alpha/beta hydrolase"/>
    <property type="match status" value="1"/>
</dbReference>
<evidence type="ECO:0000313" key="2">
    <source>
        <dbReference type="Proteomes" id="UP000540698"/>
    </source>
</evidence>
<dbReference type="RefSeq" id="WP_062970929.1">
    <property type="nucleotide sequence ID" value="NZ_JAAXOS010000015.1"/>
</dbReference>
<gene>
    <name evidence="1" type="ORF">HGB38_27640</name>
</gene>